<dbReference type="AlphaFoldDB" id="A0A0A8Z6W9"/>
<organism evidence="1">
    <name type="scientific">Arundo donax</name>
    <name type="common">Giant reed</name>
    <name type="synonym">Donax arundinaceus</name>
    <dbReference type="NCBI Taxonomy" id="35708"/>
    <lineage>
        <taxon>Eukaryota</taxon>
        <taxon>Viridiplantae</taxon>
        <taxon>Streptophyta</taxon>
        <taxon>Embryophyta</taxon>
        <taxon>Tracheophyta</taxon>
        <taxon>Spermatophyta</taxon>
        <taxon>Magnoliopsida</taxon>
        <taxon>Liliopsida</taxon>
        <taxon>Poales</taxon>
        <taxon>Poaceae</taxon>
        <taxon>PACMAD clade</taxon>
        <taxon>Arundinoideae</taxon>
        <taxon>Arundineae</taxon>
        <taxon>Arundo</taxon>
    </lineage>
</organism>
<reference evidence="1" key="2">
    <citation type="journal article" date="2015" name="Data Brief">
        <title>Shoot transcriptome of the giant reed, Arundo donax.</title>
        <authorList>
            <person name="Barrero R.A."/>
            <person name="Guerrero F.D."/>
            <person name="Moolhuijzen P."/>
            <person name="Goolsby J.A."/>
            <person name="Tidwell J."/>
            <person name="Bellgard S.E."/>
            <person name="Bellgard M.I."/>
        </authorList>
    </citation>
    <scope>NUCLEOTIDE SEQUENCE</scope>
    <source>
        <tissue evidence="1">Shoot tissue taken approximately 20 cm above the soil surface</tissue>
    </source>
</reference>
<protein>
    <submittedName>
        <fullName evidence="1">Uncharacterized protein</fullName>
    </submittedName>
</protein>
<evidence type="ECO:0000313" key="1">
    <source>
        <dbReference type="EMBL" id="JAD32515.1"/>
    </source>
</evidence>
<name>A0A0A8Z6W9_ARUDO</name>
<sequence length="35" mass="4179">MHARLGRFTNKRDLSPNMRYMCLLNSIIYSTSFQI</sequence>
<dbReference type="EMBL" id="GBRH01265380">
    <property type="protein sequence ID" value="JAD32515.1"/>
    <property type="molecule type" value="Transcribed_RNA"/>
</dbReference>
<proteinExistence type="predicted"/>
<accession>A0A0A8Z6W9</accession>
<reference evidence="1" key="1">
    <citation type="submission" date="2014-09" db="EMBL/GenBank/DDBJ databases">
        <authorList>
            <person name="Magalhaes I.L.F."/>
            <person name="Oliveira U."/>
            <person name="Santos F.R."/>
            <person name="Vidigal T.H.D.A."/>
            <person name="Brescovit A.D."/>
            <person name="Santos A.J."/>
        </authorList>
    </citation>
    <scope>NUCLEOTIDE SEQUENCE</scope>
    <source>
        <tissue evidence="1">Shoot tissue taken approximately 20 cm above the soil surface</tissue>
    </source>
</reference>